<proteinExistence type="predicted"/>
<sequence length="122" mass="13665">MPKIVNPVFTHSHKENKSGQKINQNNKNFNEILRQQLKSDLNITRHAQNRIENRGINIDTATAHRLDKAMDALKQKGGKGSLLLSDDVAYVVNPQTKTVITAVDKSSLKEKVFTNIDSAMLI</sequence>
<dbReference type="AlphaFoldDB" id="A0AAU7VQB1"/>
<dbReference type="InterPro" id="IPR013367">
    <property type="entry name" value="Flagellar_put"/>
</dbReference>
<organism evidence="2">
    <name type="scientific">Proteinivorax tanatarense</name>
    <dbReference type="NCBI Taxonomy" id="1260629"/>
    <lineage>
        <taxon>Bacteria</taxon>
        <taxon>Bacillati</taxon>
        <taxon>Bacillota</taxon>
        <taxon>Clostridia</taxon>
        <taxon>Eubacteriales</taxon>
        <taxon>Proteinivoracaceae</taxon>
        <taxon>Proteinivorax</taxon>
    </lineage>
</organism>
<evidence type="ECO:0000313" key="2">
    <source>
        <dbReference type="EMBL" id="XBX76221.1"/>
    </source>
</evidence>
<keyword evidence="2" id="KW-0282">Flagellum</keyword>
<feature type="region of interest" description="Disordered" evidence="1">
    <location>
        <begin position="1"/>
        <end position="22"/>
    </location>
</feature>
<protein>
    <submittedName>
        <fullName evidence="2">TIGR02530 family flagellar biosynthesis protein</fullName>
    </submittedName>
</protein>
<dbReference type="RefSeq" id="WP_350344955.1">
    <property type="nucleotide sequence ID" value="NZ_CP158367.1"/>
</dbReference>
<reference evidence="2" key="1">
    <citation type="journal article" date="2013" name="Extremophiles">
        <title>Proteinivorax tanatarense gen. nov., sp. nov., an anaerobic, haloalkaliphilic, proteolytic bacterium isolated from a decaying algal bloom, and proposal of Proteinivoraceae fam. nov.</title>
        <authorList>
            <person name="Kevbrin V."/>
            <person name="Boltyanskaya Y."/>
            <person name="Zhilina T."/>
            <person name="Kolganova T."/>
            <person name="Lavrentjeva E."/>
            <person name="Kuznetsov B."/>
        </authorList>
    </citation>
    <scope>NUCLEOTIDE SEQUENCE</scope>
    <source>
        <strain evidence="2">Z-910T</strain>
    </source>
</reference>
<keyword evidence="2" id="KW-0966">Cell projection</keyword>
<dbReference type="EMBL" id="CP158367">
    <property type="protein sequence ID" value="XBX76221.1"/>
    <property type="molecule type" value="Genomic_DNA"/>
</dbReference>
<accession>A0AAU7VQB1</accession>
<gene>
    <name evidence="2" type="ORF">PRVXT_001402</name>
</gene>
<name>A0AAU7VQB1_9FIRM</name>
<dbReference type="Pfam" id="PF12611">
    <property type="entry name" value="Flagellar_put"/>
    <property type="match status" value="1"/>
</dbReference>
<evidence type="ECO:0000256" key="1">
    <source>
        <dbReference type="SAM" id="MobiDB-lite"/>
    </source>
</evidence>
<reference evidence="2" key="2">
    <citation type="submission" date="2024-06" db="EMBL/GenBank/DDBJ databases">
        <authorList>
            <person name="Petrova K.O."/>
            <person name="Toshchakov S.V."/>
            <person name="Boltjanskaja Y.V."/>
            <person name="Kevbrin V."/>
        </authorList>
    </citation>
    <scope>NUCLEOTIDE SEQUENCE</scope>
    <source>
        <strain evidence="2">Z-910T</strain>
    </source>
</reference>
<keyword evidence="2" id="KW-0969">Cilium</keyword>
<dbReference type="NCBIfam" id="TIGR02530">
    <property type="entry name" value="flg_new"/>
    <property type="match status" value="1"/>
</dbReference>